<evidence type="ECO:0000256" key="10">
    <source>
        <dbReference type="ARBA" id="ARBA00023125"/>
    </source>
</evidence>
<dbReference type="GO" id="GO:0016787">
    <property type="term" value="F:hydrolase activity"/>
    <property type="evidence" value="ECO:0007669"/>
    <property type="project" value="UniProtKB-KW"/>
</dbReference>
<keyword evidence="4" id="KW-0255">Endonuclease</keyword>
<evidence type="ECO:0000256" key="8">
    <source>
        <dbReference type="ARBA" id="ARBA00022918"/>
    </source>
</evidence>
<dbReference type="Proteomes" id="UP000285405">
    <property type="component" value="Unassembled WGS sequence"/>
</dbReference>
<dbReference type="GO" id="GO:0004519">
    <property type="term" value="F:endonuclease activity"/>
    <property type="evidence" value="ECO:0007669"/>
    <property type="project" value="UniProtKB-KW"/>
</dbReference>
<keyword evidence="11" id="KW-0233">DNA recombination</keyword>
<keyword evidence="3" id="KW-0479">Metal-binding</keyword>
<protein>
    <recommendedName>
        <fullName evidence="14">Integrase catalytic domain-containing protein</fullName>
    </recommendedName>
</protein>
<proteinExistence type="predicted"/>
<dbReference type="GO" id="GO:0003964">
    <property type="term" value="F:RNA-directed DNA polymerase activity"/>
    <property type="evidence" value="ECO:0007669"/>
    <property type="project" value="UniProtKB-KW"/>
</dbReference>
<evidence type="ECO:0000256" key="3">
    <source>
        <dbReference type="ARBA" id="ARBA00022723"/>
    </source>
</evidence>
<dbReference type="GO" id="GO:0046872">
    <property type="term" value="F:metal ion binding"/>
    <property type="evidence" value="ECO:0007669"/>
    <property type="project" value="UniProtKB-KW"/>
</dbReference>
<dbReference type="GO" id="GO:0006310">
    <property type="term" value="P:DNA recombination"/>
    <property type="evidence" value="ECO:0007669"/>
    <property type="project" value="UniProtKB-KW"/>
</dbReference>
<gene>
    <name evidence="12" type="ORF">GcC1_153018</name>
</gene>
<dbReference type="PANTHER" id="PTHR42648">
    <property type="entry name" value="TRANSPOSASE, PUTATIVE-RELATED"/>
    <property type="match status" value="1"/>
</dbReference>
<evidence type="ECO:0000256" key="2">
    <source>
        <dbReference type="ARBA" id="ARBA00022722"/>
    </source>
</evidence>
<dbReference type="PANTHER" id="PTHR42648:SF11">
    <property type="entry name" value="TRANSPOSON TY4-P GAG-POL POLYPROTEIN"/>
    <property type="match status" value="1"/>
</dbReference>
<keyword evidence="10" id="KW-0238">DNA-binding</keyword>
<evidence type="ECO:0000256" key="6">
    <source>
        <dbReference type="ARBA" id="ARBA00022842"/>
    </source>
</evidence>
<evidence type="ECO:0000256" key="9">
    <source>
        <dbReference type="ARBA" id="ARBA00022932"/>
    </source>
</evidence>
<evidence type="ECO:0000256" key="4">
    <source>
        <dbReference type="ARBA" id="ARBA00022759"/>
    </source>
</evidence>
<dbReference type="GO" id="GO:0015074">
    <property type="term" value="P:DNA integration"/>
    <property type="evidence" value="ECO:0007669"/>
    <property type="project" value="UniProtKB-KW"/>
</dbReference>
<evidence type="ECO:0008006" key="14">
    <source>
        <dbReference type="Google" id="ProtNLM"/>
    </source>
</evidence>
<dbReference type="GO" id="GO:0003677">
    <property type="term" value="F:DNA binding"/>
    <property type="evidence" value="ECO:0007669"/>
    <property type="project" value="UniProtKB-KW"/>
</dbReference>
<name>A0A420HWM5_9PEZI</name>
<evidence type="ECO:0000313" key="13">
    <source>
        <dbReference type="Proteomes" id="UP000285405"/>
    </source>
</evidence>
<keyword evidence="6" id="KW-0460">Magnesium</keyword>
<dbReference type="GO" id="GO:0003887">
    <property type="term" value="F:DNA-directed DNA polymerase activity"/>
    <property type="evidence" value="ECO:0007669"/>
    <property type="project" value="UniProtKB-KW"/>
</dbReference>
<keyword evidence="9" id="KW-0808">Transferase</keyword>
<organism evidence="12 13">
    <name type="scientific">Golovinomyces cichoracearum</name>
    <dbReference type="NCBI Taxonomy" id="62708"/>
    <lineage>
        <taxon>Eukaryota</taxon>
        <taxon>Fungi</taxon>
        <taxon>Dikarya</taxon>
        <taxon>Ascomycota</taxon>
        <taxon>Pezizomycotina</taxon>
        <taxon>Leotiomycetes</taxon>
        <taxon>Erysiphales</taxon>
        <taxon>Erysiphaceae</taxon>
        <taxon>Golovinomyces</taxon>
    </lineage>
</organism>
<dbReference type="SUPFAM" id="SSF53098">
    <property type="entry name" value="Ribonuclease H-like"/>
    <property type="match status" value="1"/>
</dbReference>
<comment type="caution">
    <text evidence="12">The sequence shown here is derived from an EMBL/GenBank/DDBJ whole genome shotgun (WGS) entry which is preliminary data.</text>
</comment>
<accession>A0A420HWM5</accession>
<dbReference type="InterPro" id="IPR039537">
    <property type="entry name" value="Retrotran_Ty1/copia-like"/>
</dbReference>
<keyword evidence="8" id="KW-0695">RNA-directed DNA polymerase</keyword>
<sequence length="122" mass="13532">MVVVSWDIVEFTQGLNGAKYMSHFYHDKESFHVKCTRTKAEAAAYFKVWFPKAQQLFGTRTAFFRSDMEGSIGKEATKILERNSLTRLPSAADTPSQNGTAEVSGKVIVEAARTLRVAASLP</sequence>
<reference evidence="12 13" key="1">
    <citation type="journal article" date="2018" name="BMC Genomics">
        <title>Comparative genome analyses reveal sequence features reflecting distinct modes of host-adaptation between dicot and monocot powdery mildew.</title>
        <authorList>
            <person name="Wu Y."/>
            <person name="Ma X."/>
            <person name="Pan Z."/>
            <person name="Kale S.D."/>
            <person name="Song Y."/>
            <person name="King H."/>
            <person name="Zhang Q."/>
            <person name="Presley C."/>
            <person name="Deng X."/>
            <person name="Wei C.I."/>
            <person name="Xiao S."/>
        </authorList>
    </citation>
    <scope>NUCLEOTIDE SEQUENCE [LARGE SCALE GENOMIC DNA]</scope>
    <source>
        <strain evidence="12">UCSC1</strain>
    </source>
</reference>
<keyword evidence="9" id="KW-0239">DNA-directed DNA polymerase</keyword>
<keyword evidence="2" id="KW-0540">Nuclease</keyword>
<evidence type="ECO:0000256" key="7">
    <source>
        <dbReference type="ARBA" id="ARBA00022908"/>
    </source>
</evidence>
<keyword evidence="5" id="KW-0378">Hydrolase</keyword>
<evidence type="ECO:0000256" key="5">
    <source>
        <dbReference type="ARBA" id="ARBA00022801"/>
    </source>
</evidence>
<dbReference type="InterPro" id="IPR012337">
    <property type="entry name" value="RNaseH-like_sf"/>
</dbReference>
<dbReference type="AlphaFoldDB" id="A0A420HWM5"/>
<keyword evidence="1" id="KW-0548">Nucleotidyltransferase</keyword>
<dbReference type="EMBL" id="MCBR01015309">
    <property type="protein sequence ID" value="RKF61800.1"/>
    <property type="molecule type" value="Genomic_DNA"/>
</dbReference>
<dbReference type="OrthoDB" id="3596658at2759"/>
<evidence type="ECO:0000256" key="1">
    <source>
        <dbReference type="ARBA" id="ARBA00022695"/>
    </source>
</evidence>
<keyword evidence="7" id="KW-0229">DNA integration</keyword>
<evidence type="ECO:0000313" key="12">
    <source>
        <dbReference type="EMBL" id="RKF61800.1"/>
    </source>
</evidence>
<evidence type="ECO:0000256" key="11">
    <source>
        <dbReference type="ARBA" id="ARBA00023172"/>
    </source>
</evidence>